<accession>A0A392S2S5</accession>
<evidence type="ECO:0000313" key="1">
    <source>
        <dbReference type="EMBL" id="MCI42504.1"/>
    </source>
</evidence>
<comment type="caution">
    <text evidence="1">The sequence shown here is derived from an EMBL/GenBank/DDBJ whole genome shotgun (WGS) entry which is preliminary data.</text>
</comment>
<evidence type="ECO:0000313" key="2">
    <source>
        <dbReference type="Proteomes" id="UP000265520"/>
    </source>
</evidence>
<reference evidence="1 2" key="1">
    <citation type="journal article" date="2018" name="Front. Plant Sci.">
        <title>Red Clover (Trifolium pratense) and Zigzag Clover (T. medium) - A Picture of Genomic Similarities and Differences.</title>
        <authorList>
            <person name="Dluhosova J."/>
            <person name="Istvanek J."/>
            <person name="Nedelnik J."/>
            <person name="Repkova J."/>
        </authorList>
    </citation>
    <scope>NUCLEOTIDE SEQUENCE [LARGE SCALE GENOMIC DNA]</scope>
    <source>
        <strain evidence="2">cv. 10/8</strain>
        <tissue evidence="1">Leaf</tissue>
    </source>
</reference>
<proteinExistence type="predicted"/>
<dbReference type="AlphaFoldDB" id="A0A392S2S5"/>
<feature type="non-terminal residue" evidence="1">
    <location>
        <position position="56"/>
    </location>
</feature>
<keyword evidence="2" id="KW-1185">Reference proteome</keyword>
<name>A0A392S2S5_9FABA</name>
<protein>
    <submittedName>
        <fullName evidence="1">Uncharacterized protein</fullName>
    </submittedName>
</protein>
<sequence length="56" mass="6902">MKLPYPPRKKVKEQDHKFRMFMKMLNKLEMNIPFAEAIDLMPQYAKFMKELLTKKR</sequence>
<dbReference type="EMBL" id="LXQA010305406">
    <property type="protein sequence ID" value="MCI42504.1"/>
    <property type="molecule type" value="Genomic_DNA"/>
</dbReference>
<dbReference type="Proteomes" id="UP000265520">
    <property type="component" value="Unassembled WGS sequence"/>
</dbReference>
<organism evidence="1 2">
    <name type="scientific">Trifolium medium</name>
    <dbReference type="NCBI Taxonomy" id="97028"/>
    <lineage>
        <taxon>Eukaryota</taxon>
        <taxon>Viridiplantae</taxon>
        <taxon>Streptophyta</taxon>
        <taxon>Embryophyta</taxon>
        <taxon>Tracheophyta</taxon>
        <taxon>Spermatophyta</taxon>
        <taxon>Magnoliopsida</taxon>
        <taxon>eudicotyledons</taxon>
        <taxon>Gunneridae</taxon>
        <taxon>Pentapetalae</taxon>
        <taxon>rosids</taxon>
        <taxon>fabids</taxon>
        <taxon>Fabales</taxon>
        <taxon>Fabaceae</taxon>
        <taxon>Papilionoideae</taxon>
        <taxon>50 kb inversion clade</taxon>
        <taxon>NPAAA clade</taxon>
        <taxon>Hologalegina</taxon>
        <taxon>IRL clade</taxon>
        <taxon>Trifolieae</taxon>
        <taxon>Trifolium</taxon>
    </lineage>
</organism>